<dbReference type="EMBL" id="GBRH01174431">
    <property type="protein sequence ID" value="JAE23465.1"/>
    <property type="molecule type" value="Transcribed_RNA"/>
</dbReference>
<protein>
    <submittedName>
        <fullName evidence="1">Uncharacterized protein</fullName>
    </submittedName>
</protein>
<proteinExistence type="predicted"/>
<evidence type="ECO:0000313" key="1">
    <source>
        <dbReference type="EMBL" id="JAE23465.1"/>
    </source>
</evidence>
<organism evidence="1">
    <name type="scientific">Arundo donax</name>
    <name type="common">Giant reed</name>
    <name type="synonym">Donax arundinaceus</name>
    <dbReference type="NCBI Taxonomy" id="35708"/>
    <lineage>
        <taxon>Eukaryota</taxon>
        <taxon>Viridiplantae</taxon>
        <taxon>Streptophyta</taxon>
        <taxon>Embryophyta</taxon>
        <taxon>Tracheophyta</taxon>
        <taxon>Spermatophyta</taxon>
        <taxon>Magnoliopsida</taxon>
        <taxon>Liliopsida</taxon>
        <taxon>Poales</taxon>
        <taxon>Poaceae</taxon>
        <taxon>PACMAD clade</taxon>
        <taxon>Arundinoideae</taxon>
        <taxon>Arundineae</taxon>
        <taxon>Arundo</taxon>
    </lineage>
</organism>
<reference evidence="1" key="2">
    <citation type="journal article" date="2015" name="Data Brief">
        <title>Shoot transcriptome of the giant reed, Arundo donax.</title>
        <authorList>
            <person name="Barrero R.A."/>
            <person name="Guerrero F.D."/>
            <person name="Moolhuijzen P."/>
            <person name="Goolsby J.A."/>
            <person name="Tidwell J."/>
            <person name="Bellgard S.E."/>
            <person name="Bellgard M.I."/>
        </authorList>
    </citation>
    <scope>NUCLEOTIDE SEQUENCE</scope>
    <source>
        <tissue evidence="1">Shoot tissue taken approximately 20 cm above the soil surface</tissue>
    </source>
</reference>
<dbReference type="AlphaFoldDB" id="A0A0A9GEF3"/>
<accession>A0A0A9GEF3</accession>
<name>A0A0A9GEF3_ARUDO</name>
<sequence>MGNKYLNENRSSNYNSDQEFVLSTYDSNTPLTSRVFSTYEVGNIYYIVQLLFLWFPERQQHTKTP</sequence>
<reference evidence="1" key="1">
    <citation type="submission" date="2014-09" db="EMBL/GenBank/DDBJ databases">
        <authorList>
            <person name="Magalhaes I.L.F."/>
            <person name="Oliveira U."/>
            <person name="Santos F.R."/>
            <person name="Vidigal T.H.D.A."/>
            <person name="Brescovit A.D."/>
            <person name="Santos A.J."/>
        </authorList>
    </citation>
    <scope>NUCLEOTIDE SEQUENCE</scope>
    <source>
        <tissue evidence="1">Shoot tissue taken approximately 20 cm above the soil surface</tissue>
    </source>
</reference>